<organism evidence="1 2">
    <name type="scientific">Araneus ventricosus</name>
    <name type="common">Orbweaver spider</name>
    <name type="synonym">Epeira ventricosa</name>
    <dbReference type="NCBI Taxonomy" id="182803"/>
    <lineage>
        <taxon>Eukaryota</taxon>
        <taxon>Metazoa</taxon>
        <taxon>Ecdysozoa</taxon>
        <taxon>Arthropoda</taxon>
        <taxon>Chelicerata</taxon>
        <taxon>Arachnida</taxon>
        <taxon>Araneae</taxon>
        <taxon>Araneomorphae</taxon>
        <taxon>Entelegynae</taxon>
        <taxon>Araneoidea</taxon>
        <taxon>Araneidae</taxon>
        <taxon>Araneus</taxon>
    </lineage>
</organism>
<keyword evidence="1" id="KW-0675">Receptor</keyword>
<protein>
    <submittedName>
        <fullName evidence="1">Glutamate receptor ionotropic, kainate 2</fullName>
    </submittedName>
</protein>
<reference evidence="1 2" key="1">
    <citation type="journal article" date="2019" name="Sci. Rep.">
        <title>Orb-weaving spider Araneus ventricosus genome elucidates the spidroin gene catalogue.</title>
        <authorList>
            <person name="Kono N."/>
            <person name="Nakamura H."/>
            <person name="Ohtoshi R."/>
            <person name="Moran D.A.P."/>
            <person name="Shinohara A."/>
            <person name="Yoshida Y."/>
            <person name="Fujiwara M."/>
            <person name="Mori M."/>
            <person name="Tomita M."/>
            <person name="Arakawa K."/>
        </authorList>
    </citation>
    <scope>NUCLEOTIDE SEQUENCE [LARGE SCALE GENOMIC DNA]</scope>
</reference>
<name>A0A4Y2SXB8_ARAVE</name>
<evidence type="ECO:0000313" key="2">
    <source>
        <dbReference type="Proteomes" id="UP000499080"/>
    </source>
</evidence>
<dbReference type="Gene3D" id="3.40.190.10">
    <property type="entry name" value="Periplasmic binding protein-like II"/>
    <property type="match status" value="1"/>
</dbReference>
<dbReference type="AlphaFoldDB" id="A0A4Y2SXB8"/>
<keyword evidence="2" id="KW-1185">Reference proteome</keyword>
<dbReference type="OrthoDB" id="6433644at2759"/>
<comment type="caution">
    <text evidence="1">The sequence shown here is derived from an EMBL/GenBank/DDBJ whole genome shotgun (WGS) entry which is preliminary data.</text>
</comment>
<dbReference type="EMBL" id="BGPR01024702">
    <property type="protein sequence ID" value="GBN92982.1"/>
    <property type="molecule type" value="Genomic_DNA"/>
</dbReference>
<gene>
    <name evidence="1" type="primary">GRIK2_5</name>
    <name evidence="1" type="ORF">AVEN_169129_1</name>
</gene>
<evidence type="ECO:0000313" key="1">
    <source>
        <dbReference type="EMBL" id="GBN92982.1"/>
    </source>
</evidence>
<proteinExistence type="predicted"/>
<dbReference type="SUPFAM" id="SSF53850">
    <property type="entry name" value="Periplasmic binding protein-like II"/>
    <property type="match status" value="1"/>
</dbReference>
<sequence length="149" mass="16832">MWSFMESQRPSVFPEDNYKGIERVKMGNYAFLMESTSIEYVTERNCDLTRIGGELDSKGYGIATPPGSYMQRHSVSDFGPSRISLVQILKDKCEATQSARLILVLRHRDGNRNVWVGVSCPQESVSILRAIIVVPSNLFGRTNKDARQE</sequence>
<dbReference type="Proteomes" id="UP000499080">
    <property type="component" value="Unassembled WGS sequence"/>
</dbReference>
<accession>A0A4Y2SXB8</accession>